<dbReference type="OrthoDB" id="9808906at2"/>
<dbReference type="Pfam" id="PF07661">
    <property type="entry name" value="MORN_2"/>
    <property type="match status" value="3"/>
</dbReference>
<reference evidence="1 2" key="1">
    <citation type="submission" date="2017-11" db="EMBL/GenBank/DDBJ databases">
        <title>Animal gut microbial communities from fecal samples from Wisconsin, USA.</title>
        <authorList>
            <person name="Neumann A."/>
        </authorList>
    </citation>
    <scope>NUCLEOTIDE SEQUENCE [LARGE SCALE GENOMIC DNA]</scope>
    <source>
        <strain evidence="1 2">UWS3</strain>
    </source>
</reference>
<dbReference type="PANTHER" id="PTHR33706">
    <property type="entry name" value="MORN VARIANT REPEAT PROTEIN"/>
    <property type="match status" value="1"/>
</dbReference>
<accession>A0A2M9A7D0</accession>
<dbReference type="InterPro" id="IPR011652">
    <property type="entry name" value="MORN_2"/>
</dbReference>
<keyword evidence="2" id="KW-1185">Reference proteome</keyword>
<dbReference type="RefSeq" id="WP_100425576.1">
    <property type="nucleotide sequence ID" value="NZ_PGEX01000001.1"/>
</dbReference>
<dbReference type="PROSITE" id="PS51257">
    <property type="entry name" value="PROKAR_LIPOPROTEIN"/>
    <property type="match status" value="1"/>
</dbReference>
<dbReference type="Proteomes" id="UP000231134">
    <property type="component" value="Unassembled WGS sequence"/>
</dbReference>
<sequence length="383" mass="43521">MSKRQNLVLLTLCAALFCACGEQDVRETVHYNGIRKNKVAYKDGKPHGEFKRWTSHGDLAESGIYKNGLREGTWTEWFTDGKVQAQGEYKNGKKQGEWKGFFQDGTVAWKHFYQNGEPTGTWLEYYATPGNIRTGRQENSLKEMNSCFKNSATGIRETYAPNGKPMRFENCKFGVLEGKVKSFYPGGSVESILEYKQGVLDGKAEFFRAAGGYYRDFPKAGKAFLTGFYKNGIRDSVWTYFAKDGSVQKTSVFQNGNGIAYGELGENGIDAETTFVAGLVQDTLRYKLPGRKLDFVEIWDKGEKKVLRSYYENSGKLASEGNFANGQRNGFWRNWYENGKIKDSLFYKDDAPFGEQLYYDSTGKLYMRKNQLGKNGPMEVKFQ</sequence>
<evidence type="ECO:0000313" key="2">
    <source>
        <dbReference type="Proteomes" id="UP000231134"/>
    </source>
</evidence>
<proteinExistence type="predicted"/>
<organism evidence="1 2">
    <name type="scientific">Hallerella succinigenes</name>
    <dbReference type="NCBI Taxonomy" id="1896222"/>
    <lineage>
        <taxon>Bacteria</taxon>
        <taxon>Pseudomonadati</taxon>
        <taxon>Fibrobacterota</taxon>
        <taxon>Fibrobacteria</taxon>
        <taxon>Fibrobacterales</taxon>
        <taxon>Fibrobacteraceae</taxon>
        <taxon>Hallerella</taxon>
    </lineage>
</organism>
<dbReference type="AlphaFoldDB" id="A0A2M9A7D0"/>
<dbReference type="PANTHER" id="PTHR33706:SF1">
    <property type="entry name" value="TPR REPEAT PROTEIN"/>
    <property type="match status" value="1"/>
</dbReference>
<name>A0A2M9A7D0_9BACT</name>
<dbReference type="SUPFAM" id="SSF82185">
    <property type="entry name" value="Histone H3 K4-specific methyltransferase SET7/9 N-terminal domain"/>
    <property type="match status" value="3"/>
</dbReference>
<dbReference type="EMBL" id="PGEX01000001">
    <property type="protein sequence ID" value="PJJ41625.1"/>
    <property type="molecule type" value="Genomic_DNA"/>
</dbReference>
<evidence type="ECO:0000313" key="1">
    <source>
        <dbReference type="EMBL" id="PJJ41625.1"/>
    </source>
</evidence>
<protein>
    <submittedName>
        <fullName evidence="1">Antitoxin component YwqK of YwqJK toxin-antitoxin module</fullName>
    </submittedName>
</protein>
<gene>
    <name evidence="1" type="ORF">BGX16_1611</name>
</gene>
<comment type="caution">
    <text evidence="1">The sequence shown here is derived from an EMBL/GenBank/DDBJ whole genome shotgun (WGS) entry which is preliminary data.</text>
</comment>
<dbReference type="Gene3D" id="2.20.110.10">
    <property type="entry name" value="Histone H3 K4-specific methyltransferase SET7/9 N-terminal domain"/>
    <property type="match status" value="4"/>
</dbReference>